<comment type="caution">
    <text evidence="1">The sequence shown here is derived from an EMBL/GenBank/DDBJ whole genome shotgun (WGS) entry which is preliminary data.</text>
</comment>
<sequence>MNVFYLPKNYRNSFTEEIAPSLVLGKRAERFFKFTIKESTRYKMKAQNLQVIYEKKTLGEFDFFVEDLQERSLLHIELVYKFYLFDPSVSKEEELKCWIGPNRKDSFLRKIHHLKTHQLPLVFRKESEDILHQQQMNPRKLKQKVCFKANLFVPKTFKKTTYELINPSAIVGYWMHRDEFTKEEFGEGSYFSPQKKDWPVDPKHQEEWKAYDNILQEIEYLFKHQKAAFIWRKKTDNSFERFFVVWW</sequence>
<dbReference type="InterPro" id="IPR015003">
    <property type="entry name" value="DUF1853"/>
</dbReference>
<accession>A0ABU2KJ40</accession>
<evidence type="ECO:0000313" key="1">
    <source>
        <dbReference type="EMBL" id="MDT0294699.1"/>
    </source>
</evidence>
<proteinExistence type="predicted"/>
<dbReference type="RefSeq" id="WP_311401630.1">
    <property type="nucleotide sequence ID" value="NZ_JAVRBG010000007.1"/>
</dbReference>
<dbReference type="Proteomes" id="UP001182991">
    <property type="component" value="Unassembled WGS sequence"/>
</dbReference>
<organism evidence="1 2">
    <name type="scientific">Mesonia ostreae</name>
    <dbReference type="NCBI Taxonomy" id="861110"/>
    <lineage>
        <taxon>Bacteria</taxon>
        <taxon>Pseudomonadati</taxon>
        <taxon>Bacteroidota</taxon>
        <taxon>Flavobacteriia</taxon>
        <taxon>Flavobacteriales</taxon>
        <taxon>Flavobacteriaceae</taxon>
        <taxon>Mesonia</taxon>
    </lineage>
</organism>
<dbReference type="EMBL" id="JAVRBG010000007">
    <property type="protein sequence ID" value="MDT0294699.1"/>
    <property type="molecule type" value="Genomic_DNA"/>
</dbReference>
<name>A0ABU2KJ40_9FLAO</name>
<reference evidence="2" key="1">
    <citation type="submission" date="2023-07" db="EMBL/GenBank/DDBJ databases">
        <title>Isolating and identifying novel microbial strains from the Mariana Trench.</title>
        <authorList>
            <person name="Fu H."/>
        </authorList>
    </citation>
    <scope>NUCLEOTIDE SEQUENCE [LARGE SCALE GENOMIC DNA]</scope>
    <source>
        <strain evidence="2">T-y2</strain>
    </source>
</reference>
<keyword evidence="2" id="KW-1185">Reference proteome</keyword>
<protein>
    <submittedName>
        <fullName evidence="1">DUF1853 family protein</fullName>
    </submittedName>
</protein>
<dbReference type="Pfam" id="PF08907">
    <property type="entry name" value="DUF1853"/>
    <property type="match status" value="1"/>
</dbReference>
<evidence type="ECO:0000313" key="2">
    <source>
        <dbReference type="Proteomes" id="UP001182991"/>
    </source>
</evidence>
<gene>
    <name evidence="1" type="ORF">RLT85_08635</name>
</gene>